<evidence type="ECO:0008006" key="4">
    <source>
        <dbReference type="Google" id="ProtNLM"/>
    </source>
</evidence>
<dbReference type="Pfam" id="PF26363">
    <property type="entry name" value="Phospholipase-like"/>
    <property type="match status" value="1"/>
</dbReference>
<dbReference type="PROSITE" id="PS51257">
    <property type="entry name" value="PROKAR_LIPOPROTEIN"/>
    <property type="match status" value="1"/>
</dbReference>
<name>A0A495SCW9_9FLAO</name>
<evidence type="ECO:0000256" key="1">
    <source>
        <dbReference type="SAM" id="SignalP"/>
    </source>
</evidence>
<evidence type="ECO:0000313" key="2">
    <source>
        <dbReference type="EMBL" id="RKS98027.1"/>
    </source>
</evidence>
<dbReference type="OrthoDB" id="1240137at2"/>
<keyword evidence="3" id="KW-1185">Reference proteome</keyword>
<dbReference type="RefSeq" id="WP_121461761.1">
    <property type="nucleotide sequence ID" value="NZ_RBXB01000002.1"/>
</dbReference>
<organism evidence="2 3">
    <name type="scientific">Chryseobacterium defluvii</name>
    <dbReference type="NCBI Taxonomy" id="160396"/>
    <lineage>
        <taxon>Bacteria</taxon>
        <taxon>Pseudomonadati</taxon>
        <taxon>Bacteroidota</taxon>
        <taxon>Flavobacteriia</taxon>
        <taxon>Flavobacteriales</taxon>
        <taxon>Weeksellaceae</taxon>
        <taxon>Chryseobacterium group</taxon>
        <taxon>Chryseobacterium</taxon>
    </lineage>
</organism>
<comment type="caution">
    <text evidence="2">The sequence shown here is derived from an EMBL/GenBank/DDBJ whole genome shotgun (WGS) entry which is preliminary data.</text>
</comment>
<feature type="chain" id="PRO_5019726535" description="Lipase (Class 3)" evidence="1">
    <location>
        <begin position="24"/>
        <end position="251"/>
    </location>
</feature>
<keyword evidence="1" id="KW-0732">Signal</keyword>
<dbReference type="AlphaFoldDB" id="A0A495SCW9"/>
<accession>A0A495SCW9</accession>
<dbReference type="SUPFAM" id="SSF53474">
    <property type="entry name" value="alpha/beta-Hydrolases"/>
    <property type="match status" value="1"/>
</dbReference>
<gene>
    <name evidence="2" type="ORF">BCF58_2164</name>
</gene>
<sequence>MKPLKPILLVSLFVILCSCSSRRALTECDHPSGWCKEIRDISDKSWKYAQLSKNVYNKPFQFNLDKYFEKIEDFENKEMDFYATLYKDKLTGMYVFAFRGTDSLKDFSTGNNPANQKQNKYGLEIFDQCRSKYNFKECIVTGHSLGGGIATHISLNREGATAYTFNRSPVFRNKLKIKNDRYTIVENGEILKAARLFGREPNQLYTSIGCSKGNPVKQHDMKNLAECLTKIAAFENNEAKESLLLNHISAE</sequence>
<dbReference type="Proteomes" id="UP000272428">
    <property type="component" value="Unassembled WGS sequence"/>
</dbReference>
<evidence type="ECO:0000313" key="3">
    <source>
        <dbReference type="Proteomes" id="UP000272428"/>
    </source>
</evidence>
<dbReference type="EMBL" id="RBXB01000002">
    <property type="protein sequence ID" value="RKS98027.1"/>
    <property type="molecule type" value="Genomic_DNA"/>
</dbReference>
<proteinExistence type="predicted"/>
<dbReference type="InterPro" id="IPR029058">
    <property type="entry name" value="AB_hydrolase_fold"/>
</dbReference>
<feature type="signal peptide" evidence="1">
    <location>
        <begin position="1"/>
        <end position="23"/>
    </location>
</feature>
<protein>
    <recommendedName>
        <fullName evidence="4">Lipase (Class 3)</fullName>
    </recommendedName>
</protein>
<dbReference type="Gene3D" id="3.40.50.1820">
    <property type="entry name" value="alpha/beta hydrolase"/>
    <property type="match status" value="1"/>
</dbReference>
<reference evidence="2 3" key="1">
    <citation type="submission" date="2018-10" db="EMBL/GenBank/DDBJ databases">
        <title>Genomic Encyclopedia of Archaeal and Bacterial Type Strains, Phase II (KMG-II): from individual species to whole genera.</title>
        <authorList>
            <person name="Goeker M."/>
        </authorList>
    </citation>
    <scope>NUCLEOTIDE SEQUENCE [LARGE SCALE GENOMIC DNA]</scope>
    <source>
        <strain evidence="2 3">DSM 14219</strain>
    </source>
</reference>